<dbReference type="Gramene" id="OGLUM03G07560.1">
    <property type="protein sequence ID" value="OGLUM03G07560.1"/>
    <property type="gene ID" value="OGLUM03G07560"/>
</dbReference>
<dbReference type="HOGENOM" id="CLU_718399_0_0_1"/>
<evidence type="ECO:0000256" key="1">
    <source>
        <dbReference type="SAM" id="MobiDB-lite"/>
    </source>
</evidence>
<dbReference type="AlphaFoldDB" id="A0A0D9Z3L2"/>
<organism evidence="2">
    <name type="scientific">Oryza glumipatula</name>
    <dbReference type="NCBI Taxonomy" id="40148"/>
    <lineage>
        <taxon>Eukaryota</taxon>
        <taxon>Viridiplantae</taxon>
        <taxon>Streptophyta</taxon>
        <taxon>Embryophyta</taxon>
        <taxon>Tracheophyta</taxon>
        <taxon>Spermatophyta</taxon>
        <taxon>Magnoliopsida</taxon>
        <taxon>Liliopsida</taxon>
        <taxon>Poales</taxon>
        <taxon>Poaceae</taxon>
        <taxon>BOP clade</taxon>
        <taxon>Oryzoideae</taxon>
        <taxon>Oryzeae</taxon>
        <taxon>Oryzinae</taxon>
        <taxon>Oryza</taxon>
    </lineage>
</organism>
<evidence type="ECO:0000313" key="2">
    <source>
        <dbReference type="EnsemblPlants" id="OGLUM03G07560.1"/>
    </source>
</evidence>
<feature type="region of interest" description="Disordered" evidence="1">
    <location>
        <begin position="345"/>
        <end position="385"/>
    </location>
</feature>
<sequence length="385" mass="42017">MASRTKCEQEASRPPGLPLPLLILGRPIFETPRRANHTATGIYTLYGKSERQSGNNYKVSMTTYDKVTVHSNAEDLNPVLAGLSRSRVNVMATRCEGVLKDRAFDRNVHRVFSAGKVVETTRPPTTALHGLHPHAHTLRVLDFLSFSAMGKARKCTAHHSDGPPLRTSTLSCVSFATMQFALGPLGHWLAARRRPKPQHGVEIVSINRKTKTRTVAWTASKMAMGLPLSLVKGLMDYGGRVSHPTDLDQSTVKLRTRARTPYQPGSAACRHARICTPVWYFASMPSQSQPRQRNAGATTGDGEHAGDPTADRMGVRRGRRIPSIRRRRRWARRCAARSAAPVDLAAAQVEVLPSAGEQGRGKPEERMRDGRAAMGGDVGGGSGGR</sequence>
<reference evidence="2" key="1">
    <citation type="submission" date="2015-04" db="UniProtKB">
        <authorList>
            <consortium name="EnsemblPlants"/>
        </authorList>
    </citation>
    <scope>IDENTIFICATION</scope>
</reference>
<feature type="compositionally biased region" description="Basic and acidic residues" evidence="1">
    <location>
        <begin position="301"/>
        <end position="314"/>
    </location>
</feature>
<accession>A0A0D9Z3L2</accession>
<feature type="compositionally biased region" description="Polar residues" evidence="1">
    <location>
        <begin position="285"/>
        <end position="297"/>
    </location>
</feature>
<dbReference type="Proteomes" id="UP000026961">
    <property type="component" value="Chromosome 3"/>
</dbReference>
<reference evidence="2" key="2">
    <citation type="submission" date="2018-05" db="EMBL/GenBank/DDBJ databases">
        <title>OgluRS3 (Oryza glumaepatula Reference Sequence Version 3).</title>
        <authorList>
            <person name="Zhang J."/>
            <person name="Kudrna D."/>
            <person name="Lee S."/>
            <person name="Talag J."/>
            <person name="Welchert J."/>
            <person name="Wing R.A."/>
        </authorList>
    </citation>
    <scope>NUCLEOTIDE SEQUENCE [LARGE SCALE GENOMIC DNA]</scope>
</reference>
<proteinExistence type="predicted"/>
<name>A0A0D9Z3L2_9ORYZ</name>
<evidence type="ECO:0000313" key="3">
    <source>
        <dbReference type="Proteomes" id="UP000026961"/>
    </source>
</evidence>
<feature type="region of interest" description="Disordered" evidence="1">
    <location>
        <begin position="285"/>
        <end position="317"/>
    </location>
</feature>
<dbReference type="EnsemblPlants" id="OGLUM03G07560.1">
    <property type="protein sequence ID" value="OGLUM03G07560.1"/>
    <property type="gene ID" value="OGLUM03G07560"/>
</dbReference>
<protein>
    <submittedName>
        <fullName evidence="2">Uncharacterized protein</fullName>
    </submittedName>
</protein>
<feature type="compositionally biased region" description="Basic and acidic residues" evidence="1">
    <location>
        <begin position="359"/>
        <end position="371"/>
    </location>
</feature>
<feature type="compositionally biased region" description="Gly residues" evidence="1">
    <location>
        <begin position="376"/>
        <end position="385"/>
    </location>
</feature>
<keyword evidence="3" id="KW-1185">Reference proteome</keyword>